<accession>A0ACD1A735</accession>
<dbReference type="EMBL" id="CP042469">
    <property type="protein sequence ID" value="QOX62169.1"/>
    <property type="molecule type" value="Genomic_DNA"/>
</dbReference>
<evidence type="ECO:0000313" key="1">
    <source>
        <dbReference type="EMBL" id="QOX62169.1"/>
    </source>
</evidence>
<sequence>MAKIGWIGLGNMGNPMSKNLLKAGHEVTVWNRTKAKADEILAEGAKWADTPKEIAETCDFIFTMVADGPTLQSVTLGENGVVAGLSSSKIVIDMSTVSPEESIKVNDAIEAKECKFLRAPVTGSTVLAQNATLGILTSGDRAAYDKALPLFEAMGKNQFYLGGSEEARVLKLSLNVMIGVTSQMMAEAVVLAEKAGLDVAQVCEVMAGSAVGSPLVGYKKALVSSGDYKAAFSVKLMMKDFDLAFAAAKQYDVAMPVTAVTRQALQAAAATGRGDKDFSVLTQVLEDQCGYKRP</sequence>
<protein>
    <submittedName>
        <fullName evidence="1">NAD(P)-dependent oxidoreductase</fullName>
    </submittedName>
</protein>
<gene>
    <name evidence="1" type="ORF">FRZ06_01790</name>
</gene>
<proteinExistence type="predicted"/>
<keyword evidence="2" id="KW-1185">Reference proteome</keyword>
<organism evidence="1 2">
    <name type="scientific">Anoxybacterium hadale</name>
    <dbReference type="NCBI Taxonomy" id="3408580"/>
    <lineage>
        <taxon>Bacteria</taxon>
        <taxon>Bacillati</taxon>
        <taxon>Bacillota</taxon>
        <taxon>Clostridia</taxon>
        <taxon>Peptostreptococcales</taxon>
        <taxon>Anaerovoracaceae</taxon>
        <taxon>Anoxybacterium</taxon>
    </lineage>
</organism>
<dbReference type="Proteomes" id="UP000594014">
    <property type="component" value="Chromosome"/>
</dbReference>
<evidence type="ECO:0000313" key="2">
    <source>
        <dbReference type="Proteomes" id="UP000594014"/>
    </source>
</evidence>
<reference evidence="1" key="1">
    <citation type="submission" date="2019-08" db="EMBL/GenBank/DDBJ databases">
        <title>Genome sequence of Clostridiales bacterium MT110.</title>
        <authorList>
            <person name="Cao J."/>
        </authorList>
    </citation>
    <scope>NUCLEOTIDE SEQUENCE</scope>
    <source>
        <strain evidence="1">MT110</strain>
    </source>
</reference>
<name>A0ACD1A735_9FIRM</name>